<accession>A0A1Y2FNY4</accession>
<proteinExistence type="predicted"/>
<dbReference type="OrthoDB" id="2143914at2759"/>
<dbReference type="EMBL" id="MCFI01000006">
    <property type="protein sequence ID" value="ORY84425.1"/>
    <property type="molecule type" value="Genomic_DNA"/>
</dbReference>
<evidence type="ECO:0000313" key="3">
    <source>
        <dbReference type="Proteomes" id="UP000193685"/>
    </source>
</evidence>
<gene>
    <name evidence="2" type="ORF">BCR37DRAFT_266144</name>
</gene>
<dbReference type="Pfam" id="PF13921">
    <property type="entry name" value="Myb_DNA-bind_6"/>
    <property type="match status" value="1"/>
</dbReference>
<reference evidence="2 3" key="1">
    <citation type="submission" date="2016-07" db="EMBL/GenBank/DDBJ databases">
        <title>Pervasive Adenine N6-methylation of Active Genes in Fungi.</title>
        <authorList>
            <consortium name="DOE Joint Genome Institute"/>
            <person name="Mondo S.J."/>
            <person name="Dannebaum R.O."/>
            <person name="Kuo R.C."/>
            <person name="Labutti K."/>
            <person name="Haridas S."/>
            <person name="Kuo A."/>
            <person name="Salamov A."/>
            <person name="Ahrendt S.R."/>
            <person name="Lipzen A."/>
            <person name="Sullivan W."/>
            <person name="Andreopoulos W.B."/>
            <person name="Clum A."/>
            <person name="Lindquist E."/>
            <person name="Daum C."/>
            <person name="Ramamoorthy G.K."/>
            <person name="Gryganskyi A."/>
            <person name="Culley D."/>
            <person name="Magnuson J.K."/>
            <person name="James T.Y."/>
            <person name="O'Malley M.A."/>
            <person name="Stajich J.E."/>
            <person name="Spatafora J.W."/>
            <person name="Visel A."/>
            <person name="Grigoriev I.V."/>
        </authorList>
    </citation>
    <scope>NUCLEOTIDE SEQUENCE [LARGE SCALE GENOMIC DNA]</scope>
    <source>
        <strain evidence="2 3">12-1054</strain>
    </source>
</reference>
<feature type="region of interest" description="Disordered" evidence="1">
    <location>
        <begin position="257"/>
        <end position="297"/>
    </location>
</feature>
<feature type="region of interest" description="Disordered" evidence="1">
    <location>
        <begin position="145"/>
        <end position="165"/>
    </location>
</feature>
<evidence type="ECO:0000313" key="2">
    <source>
        <dbReference type="EMBL" id="ORY84425.1"/>
    </source>
</evidence>
<feature type="compositionally biased region" description="Basic and acidic residues" evidence="1">
    <location>
        <begin position="11"/>
        <end position="23"/>
    </location>
</feature>
<feature type="compositionally biased region" description="Low complexity" evidence="1">
    <location>
        <begin position="257"/>
        <end position="270"/>
    </location>
</feature>
<name>A0A1Y2FNY4_PROLT</name>
<dbReference type="AlphaFoldDB" id="A0A1Y2FNY4"/>
<comment type="caution">
    <text evidence="2">The sequence shown here is derived from an EMBL/GenBank/DDBJ whole genome shotgun (WGS) entry which is preliminary data.</text>
</comment>
<organism evidence="2 3">
    <name type="scientific">Protomyces lactucae-debilis</name>
    <dbReference type="NCBI Taxonomy" id="2754530"/>
    <lineage>
        <taxon>Eukaryota</taxon>
        <taxon>Fungi</taxon>
        <taxon>Dikarya</taxon>
        <taxon>Ascomycota</taxon>
        <taxon>Taphrinomycotina</taxon>
        <taxon>Taphrinomycetes</taxon>
        <taxon>Taphrinales</taxon>
        <taxon>Protomycetaceae</taxon>
        <taxon>Protomyces</taxon>
    </lineage>
</organism>
<dbReference type="RefSeq" id="XP_040726443.1">
    <property type="nucleotide sequence ID" value="XM_040866756.1"/>
</dbReference>
<evidence type="ECO:0008006" key="4">
    <source>
        <dbReference type="Google" id="ProtNLM"/>
    </source>
</evidence>
<dbReference type="Proteomes" id="UP000193685">
    <property type="component" value="Unassembled WGS sequence"/>
</dbReference>
<protein>
    <recommendedName>
        <fullName evidence="4">Myb-like domain-containing protein</fullName>
    </recommendedName>
</protein>
<feature type="compositionally biased region" description="Basic and acidic residues" evidence="1">
    <location>
        <begin position="448"/>
        <end position="458"/>
    </location>
</feature>
<keyword evidence="3" id="KW-1185">Reference proteome</keyword>
<feature type="region of interest" description="Disordered" evidence="1">
    <location>
        <begin position="1"/>
        <end position="51"/>
    </location>
</feature>
<feature type="compositionally biased region" description="Basic and acidic residues" evidence="1">
    <location>
        <begin position="145"/>
        <end position="157"/>
    </location>
</feature>
<sequence length="458" mass="50347">MAALLEMNEQVDGRADQAKERPSSHLPQQDEQQSSHLSGTPPILFPPSSEHTPRLWPSWFPPAFPTSAGTYPVSPSFTGDHFPPVFFHGFDEHEWSPSVMSTHSAMENQESGSSAGAYSTFGSNSNTFYSYASAPSTFRSRSKSYDESYRLGPHTESEATGQQRLPSLTPSQLLFRPPLDDFAASQQPTHALSIPSSFAYPTAIGQLPAPVTRPSLPSLSSRRASVPTPISSTTPFNLHMSSTASSFSSRSIQAVAASSVSPPESSSRGSTIVQPVRSRSDSHPILPSTTSPYTTPVSNATLRAERERLTKGWSQEDDLLIIELKRRRNYTWKQIQRGYFPDKRASALQVHYSRHLSRLTESEVAAKEDAYQEKAWQRTVLERNYQPNAVALAYEALAKQRAEAAAAAAAAGYGERGQGRFHEEEGGDTAMQPPNEDGQQSYTAVTEGLHDLTRHFTR</sequence>
<feature type="region of interest" description="Disordered" evidence="1">
    <location>
        <begin position="414"/>
        <end position="458"/>
    </location>
</feature>
<feature type="compositionally biased region" description="Polar residues" evidence="1">
    <location>
        <begin position="25"/>
        <end position="38"/>
    </location>
</feature>
<dbReference type="GeneID" id="63783355"/>
<feature type="compositionally biased region" description="Low complexity" evidence="1">
    <location>
        <begin position="287"/>
        <end position="297"/>
    </location>
</feature>
<evidence type="ECO:0000256" key="1">
    <source>
        <dbReference type="SAM" id="MobiDB-lite"/>
    </source>
</evidence>